<feature type="transmembrane region" description="Helical" evidence="2">
    <location>
        <begin position="96"/>
        <end position="116"/>
    </location>
</feature>
<reference evidence="3" key="2">
    <citation type="journal article" date="2015" name="Data Brief">
        <title>Shoot transcriptome of the giant reed, Arundo donax.</title>
        <authorList>
            <person name="Barrero R.A."/>
            <person name="Guerrero F.D."/>
            <person name="Moolhuijzen P."/>
            <person name="Goolsby J.A."/>
            <person name="Tidwell J."/>
            <person name="Bellgard S.E."/>
            <person name="Bellgard M.I."/>
        </authorList>
    </citation>
    <scope>NUCLEOTIDE SEQUENCE</scope>
    <source>
        <tissue evidence="3">Shoot tissue taken approximately 20 cm above the soil surface</tissue>
    </source>
</reference>
<name>A0A0A9F2D0_ARUDO</name>
<evidence type="ECO:0000256" key="2">
    <source>
        <dbReference type="SAM" id="Phobius"/>
    </source>
</evidence>
<proteinExistence type="predicted"/>
<keyword evidence="2" id="KW-1133">Transmembrane helix</keyword>
<evidence type="ECO:0000256" key="1">
    <source>
        <dbReference type="SAM" id="MobiDB-lite"/>
    </source>
</evidence>
<reference evidence="3" key="1">
    <citation type="submission" date="2014-09" db="EMBL/GenBank/DDBJ databases">
        <authorList>
            <person name="Magalhaes I.L.F."/>
            <person name="Oliveira U."/>
            <person name="Santos F.R."/>
            <person name="Vidigal T.H.D.A."/>
            <person name="Brescovit A.D."/>
            <person name="Santos A.J."/>
        </authorList>
    </citation>
    <scope>NUCLEOTIDE SEQUENCE</scope>
    <source>
        <tissue evidence="3">Shoot tissue taken approximately 20 cm above the soil surface</tissue>
    </source>
</reference>
<feature type="region of interest" description="Disordered" evidence="1">
    <location>
        <begin position="206"/>
        <end position="230"/>
    </location>
</feature>
<feature type="transmembrane region" description="Helical" evidence="2">
    <location>
        <begin position="128"/>
        <end position="148"/>
    </location>
</feature>
<accession>A0A0A9F2D0</accession>
<organism evidence="3">
    <name type="scientific">Arundo donax</name>
    <name type="common">Giant reed</name>
    <name type="synonym">Donax arundinaceus</name>
    <dbReference type="NCBI Taxonomy" id="35708"/>
    <lineage>
        <taxon>Eukaryota</taxon>
        <taxon>Viridiplantae</taxon>
        <taxon>Streptophyta</taxon>
        <taxon>Embryophyta</taxon>
        <taxon>Tracheophyta</taxon>
        <taxon>Spermatophyta</taxon>
        <taxon>Magnoliopsida</taxon>
        <taxon>Liliopsida</taxon>
        <taxon>Poales</taxon>
        <taxon>Poaceae</taxon>
        <taxon>PACMAD clade</taxon>
        <taxon>Arundinoideae</taxon>
        <taxon>Arundineae</taxon>
        <taxon>Arundo</taxon>
    </lineage>
</organism>
<keyword evidence="2" id="KW-0472">Membrane</keyword>
<protein>
    <submittedName>
        <fullName evidence="3">Uncharacterized protein</fullName>
    </submittedName>
</protein>
<keyword evidence="2" id="KW-0812">Transmembrane</keyword>
<sequence>MRQGQTRSSAFLTLEMLSRTPAGDTWPITVTFLLSRSMLNDVTPSILEICFLTFPAQPWQWIATFITTTWRTCSPGDATAAVTAGARLAAAASSRAGASLLGLLVTMGSVTATGALPPPRRLSPRGLVVVAAAGGGGGGGGLGALVTANRRDVDRASPPRRAYLTSCRARASSATMMRSARRATTIDRTSPGMHTDVAACDRHSIPPALMPPPTVHRAKKLSDGTTRGGY</sequence>
<dbReference type="EMBL" id="GBRH01192517">
    <property type="protein sequence ID" value="JAE05379.1"/>
    <property type="molecule type" value="Transcribed_RNA"/>
</dbReference>
<evidence type="ECO:0000313" key="3">
    <source>
        <dbReference type="EMBL" id="JAE05379.1"/>
    </source>
</evidence>
<dbReference type="AlphaFoldDB" id="A0A0A9F2D0"/>